<dbReference type="AlphaFoldDB" id="A0A014P3N4"/>
<evidence type="ECO:0000313" key="1">
    <source>
        <dbReference type="EMBL" id="EXU96109.1"/>
    </source>
</evidence>
<organism evidence="1 2">
    <name type="scientific">Metarhizium robertsii</name>
    <dbReference type="NCBI Taxonomy" id="568076"/>
    <lineage>
        <taxon>Eukaryota</taxon>
        <taxon>Fungi</taxon>
        <taxon>Dikarya</taxon>
        <taxon>Ascomycota</taxon>
        <taxon>Pezizomycotina</taxon>
        <taxon>Sordariomycetes</taxon>
        <taxon>Hypocreomycetidae</taxon>
        <taxon>Hypocreales</taxon>
        <taxon>Clavicipitaceae</taxon>
        <taxon>Metarhizium</taxon>
    </lineage>
</organism>
<dbReference type="EMBL" id="JELW01000055">
    <property type="protein sequence ID" value="EXU96109.1"/>
    <property type="molecule type" value="Genomic_DNA"/>
</dbReference>
<gene>
    <name evidence="1" type="ORF">X797_010836</name>
</gene>
<dbReference type="Proteomes" id="UP000030151">
    <property type="component" value="Unassembled WGS sequence"/>
</dbReference>
<dbReference type="HOGENOM" id="CLU_2622539_0_0_1"/>
<protein>
    <submittedName>
        <fullName evidence="1">Uncharacterized protein</fullName>
    </submittedName>
</protein>
<comment type="caution">
    <text evidence="1">The sequence shown here is derived from an EMBL/GenBank/DDBJ whole genome shotgun (WGS) entry which is preliminary data.</text>
</comment>
<evidence type="ECO:0000313" key="2">
    <source>
        <dbReference type="Proteomes" id="UP000030151"/>
    </source>
</evidence>
<reference evidence="1 2" key="1">
    <citation type="submission" date="2014-02" db="EMBL/GenBank/DDBJ databases">
        <title>The genome sequence of the entomopathogenic fungus Metarhizium robertsii ARSEF 2575.</title>
        <authorList>
            <person name="Giuliano Garisto Donzelli B."/>
            <person name="Roe B.A."/>
            <person name="Macmil S.L."/>
            <person name="Krasnoff S.B."/>
            <person name="Gibson D.M."/>
        </authorList>
    </citation>
    <scope>NUCLEOTIDE SEQUENCE [LARGE SCALE GENOMIC DNA]</scope>
    <source>
        <strain evidence="1 2">ARSEF 2575</strain>
    </source>
</reference>
<accession>A0A014P3N4</accession>
<name>A0A014P3N4_9HYPO</name>
<sequence>MADGPVGEYRSLEEAFLKSWLVAQHRPSPPNFPVPYVDVVAQYDDRSSMLYDIGSYAPVPLLLAAEPSTQDSRRPCIQ</sequence>
<proteinExistence type="predicted"/>